<dbReference type="InterPro" id="IPR005821">
    <property type="entry name" value="Ion_trans_dom"/>
</dbReference>
<keyword evidence="9" id="KW-0407">Ion channel</keyword>
<dbReference type="SUPFAM" id="SSF81324">
    <property type="entry name" value="Voltage-gated potassium channels"/>
    <property type="match status" value="1"/>
</dbReference>
<dbReference type="SUPFAM" id="SSF48403">
    <property type="entry name" value="Ankyrin repeat"/>
    <property type="match status" value="1"/>
</dbReference>
<dbReference type="InterPro" id="IPR036770">
    <property type="entry name" value="Ankyrin_rpt-contain_sf"/>
</dbReference>
<keyword evidence="6" id="KW-0040">ANK repeat</keyword>
<dbReference type="PANTHER" id="PTHR47143">
    <property type="entry name" value="TRANSIENT RECEPTOR POTENTIAL CATION CHANNEL PROTEIN PAINLESS"/>
    <property type="match status" value="1"/>
</dbReference>
<evidence type="ECO:0000256" key="6">
    <source>
        <dbReference type="ARBA" id="ARBA00023043"/>
    </source>
</evidence>
<evidence type="ECO:0000313" key="12">
    <source>
        <dbReference type="Proteomes" id="UP000069272"/>
    </source>
</evidence>
<dbReference type="Proteomes" id="UP000069272">
    <property type="component" value="Chromosome 3R"/>
</dbReference>
<dbReference type="GO" id="GO:1902495">
    <property type="term" value="C:transmembrane transporter complex"/>
    <property type="evidence" value="ECO:0007669"/>
    <property type="project" value="TreeGrafter"/>
</dbReference>
<dbReference type="PANTHER" id="PTHR47143:SF4">
    <property type="entry name" value="TRANSIENT RECEPTOR POTENTIAL CATION CHANNEL PROTEIN PAINLESS"/>
    <property type="match status" value="1"/>
</dbReference>
<evidence type="ECO:0000256" key="7">
    <source>
        <dbReference type="ARBA" id="ARBA00023065"/>
    </source>
</evidence>
<keyword evidence="5" id="KW-1133">Transmembrane helix</keyword>
<evidence type="ECO:0000256" key="1">
    <source>
        <dbReference type="ARBA" id="ARBA00004141"/>
    </source>
</evidence>
<evidence type="ECO:0000256" key="5">
    <source>
        <dbReference type="ARBA" id="ARBA00022989"/>
    </source>
</evidence>
<reference evidence="11" key="2">
    <citation type="submission" date="2022-08" db="UniProtKB">
        <authorList>
            <consortium name="EnsemblMetazoa"/>
        </authorList>
    </citation>
    <scope>IDENTIFICATION</scope>
    <source>
        <strain evidence="11">STECLA/ALBI9_A</strain>
    </source>
</reference>
<dbReference type="GO" id="GO:0005216">
    <property type="term" value="F:monoatomic ion channel activity"/>
    <property type="evidence" value="ECO:0007669"/>
    <property type="project" value="InterPro"/>
</dbReference>
<keyword evidence="4" id="KW-0677">Repeat</keyword>
<evidence type="ECO:0000256" key="2">
    <source>
        <dbReference type="ARBA" id="ARBA00022448"/>
    </source>
</evidence>
<keyword evidence="7" id="KW-0406">Ion transport</keyword>
<keyword evidence="2" id="KW-0813">Transport</keyword>
<comment type="subcellular location">
    <subcellularLocation>
        <location evidence="1">Membrane</location>
        <topology evidence="1">Multi-pass membrane protein</topology>
    </subcellularLocation>
</comment>
<evidence type="ECO:0000256" key="3">
    <source>
        <dbReference type="ARBA" id="ARBA00022692"/>
    </source>
</evidence>
<dbReference type="Gene3D" id="1.25.40.20">
    <property type="entry name" value="Ankyrin repeat-containing domain"/>
    <property type="match status" value="2"/>
</dbReference>
<dbReference type="Pfam" id="PF00520">
    <property type="entry name" value="Ion_trans"/>
    <property type="match status" value="1"/>
</dbReference>
<sequence>FNPSSNKYPIHLAVETSDVQNLQELVKSHLLLVDQKFNGCTALFTLFEMLTAENWENVFECIQVLLQQGADINTTGTDEKPPVAFLVAGNDDWRKPILEYCLTRHYVNVDIKMSSTSNELLRDAIERQFPDVVEIPVEKVESKNISIEQLGTALLSISEIEFLELYRKFRITQVTPDDDLEDLLYSAVASTKLKALNLLLEPSLSSGTISDAVKTLSWVLQRSCETGNALVLEWCLNSTSKAVAGTLYRDDLICKIENSLSPIYKKTLLTLLLEQMDPAIDARVCLFFKCMKLLLNDGRIDIEAKGGFFEATALQYAAKNKIVHAQELLLAKGAKLGVTDMFEEMPISELDPIALEHHLDSCVFPYYSSLHDKMYQIKLDLSNFVQPSDAIPGQAANQLLIEMLPILRLSQSLDKKHLLQHPVILIILLQKWSKLKYFFYANLLLCAAFSVLFILYVTLFYGRYDASSCWYSATYTSLIVLIVCMGVRELLQLCLNVKEYIKSVENYVEITLIVGSGYVLYLDYRNDGQTAVPALIAILPALNLTLLVGSLPILSLSTHMVMLKTVAKNFFECFLLYAIILVTFAASFYTLFRETNSKARTTQSNEQLKTFTEIPDPYDGEDLAQLLKSLKRSVDILNLKIKNKNGDEVTKSTLNDNEEQSFDTFESFPLSVVKTLVMLIDTDTESTSENEIILPDDENYQRIALEMDDRAVQYMLKIVEPRRKTFDPVEDNLARLAQQQEELMKDIATHRNDLHGFVDSFKDKFAQVNPASSV</sequence>
<accession>A0A182FVE6</accession>
<evidence type="ECO:0000256" key="4">
    <source>
        <dbReference type="ARBA" id="ARBA00022737"/>
    </source>
</evidence>
<keyword evidence="12" id="KW-1185">Reference proteome</keyword>
<evidence type="ECO:0000256" key="8">
    <source>
        <dbReference type="ARBA" id="ARBA00023136"/>
    </source>
</evidence>
<dbReference type="EnsemblMetazoa" id="AALB010531-RA">
    <property type="protein sequence ID" value="AALB010531-PA"/>
    <property type="gene ID" value="AALB010531"/>
</dbReference>
<proteinExistence type="predicted"/>
<keyword evidence="8" id="KW-0472">Membrane</keyword>
<dbReference type="AlphaFoldDB" id="A0A182FVE6"/>
<name>A0A182FVE6_ANOAL</name>
<feature type="domain" description="Ion transport" evidence="10">
    <location>
        <begin position="443"/>
        <end position="680"/>
    </location>
</feature>
<reference evidence="11 12" key="1">
    <citation type="journal article" date="2017" name="G3 (Bethesda)">
        <title>The Physical Genome Mapping of Anopheles albimanus Corrected Scaffold Misassemblies and Identified Interarm Rearrangements in Genus Anopheles.</title>
        <authorList>
            <person name="Artemov G.N."/>
            <person name="Peery A.N."/>
            <person name="Jiang X."/>
            <person name="Tu Z."/>
            <person name="Stegniy V.N."/>
            <person name="Sharakhova M.V."/>
            <person name="Sharakhov I.V."/>
        </authorList>
    </citation>
    <scope>NUCLEOTIDE SEQUENCE [LARGE SCALE GENOMIC DNA]</scope>
    <source>
        <strain evidence="11 12">ALBI9_A</strain>
    </source>
</reference>
<evidence type="ECO:0000256" key="9">
    <source>
        <dbReference type="ARBA" id="ARBA00023303"/>
    </source>
</evidence>
<keyword evidence="3" id="KW-0812">Transmembrane</keyword>
<evidence type="ECO:0000313" key="11">
    <source>
        <dbReference type="EnsemblMetazoa" id="AALB010531-PA"/>
    </source>
</evidence>
<dbReference type="VEuPathDB" id="VectorBase:AALB010531"/>
<evidence type="ECO:0000259" key="10">
    <source>
        <dbReference type="Pfam" id="PF00520"/>
    </source>
</evidence>
<protein>
    <recommendedName>
        <fullName evidence="10">Ion transport domain-containing protein</fullName>
    </recommendedName>
</protein>
<dbReference type="VEuPathDB" id="VectorBase:AALB20_025910"/>
<dbReference type="STRING" id="7167.A0A182FVE6"/>
<dbReference type="InterPro" id="IPR052076">
    <property type="entry name" value="TRP_cation_channel"/>
</dbReference>
<organism evidence="11 12">
    <name type="scientific">Anopheles albimanus</name>
    <name type="common">New world malaria mosquito</name>
    <dbReference type="NCBI Taxonomy" id="7167"/>
    <lineage>
        <taxon>Eukaryota</taxon>
        <taxon>Metazoa</taxon>
        <taxon>Ecdysozoa</taxon>
        <taxon>Arthropoda</taxon>
        <taxon>Hexapoda</taxon>
        <taxon>Insecta</taxon>
        <taxon>Pterygota</taxon>
        <taxon>Neoptera</taxon>
        <taxon>Endopterygota</taxon>
        <taxon>Diptera</taxon>
        <taxon>Nematocera</taxon>
        <taxon>Culicoidea</taxon>
        <taxon>Culicidae</taxon>
        <taxon>Anophelinae</taxon>
        <taxon>Anopheles</taxon>
    </lineage>
</organism>